<evidence type="ECO:0000256" key="4">
    <source>
        <dbReference type="ARBA" id="ARBA00022679"/>
    </source>
</evidence>
<evidence type="ECO:0000256" key="1">
    <source>
        <dbReference type="ARBA" id="ARBA00004844"/>
    </source>
</evidence>
<evidence type="ECO:0000256" key="3">
    <source>
        <dbReference type="ARBA" id="ARBA00007667"/>
    </source>
</evidence>
<proteinExistence type="inferred from homology"/>
<dbReference type="GO" id="GO:0003937">
    <property type="term" value="F:IMP cyclohydrolase activity"/>
    <property type="evidence" value="ECO:0007669"/>
    <property type="project" value="InterPro"/>
</dbReference>
<keyword evidence="7" id="KW-0143">Chaperone</keyword>
<organism evidence="10">
    <name type="scientific">Brassica napus</name>
    <name type="common">Rape</name>
    <dbReference type="NCBI Taxonomy" id="3708"/>
    <lineage>
        <taxon>Eukaryota</taxon>
        <taxon>Viridiplantae</taxon>
        <taxon>Streptophyta</taxon>
        <taxon>Embryophyta</taxon>
        <taxon>Tracheophyta</taxon>
        <taxon>Spermatophyta</taxon>
        <taxon>Magnoliopsida</taxon>
        <taxon>eudicotyledons</taxon>
        <taxon>Gunneridae</taxon>
        <taxon>Pentapetalae</taxon>
        <taxon>rosids</taxon>
        <taxon>malvids</taxon>
        <taxon>Brassicales</taxon>
        <taxon>Brassicaceae</taxon>
        <taxon>Brassiceae</taxon>
        <taxon>Brassica</taxon>
    </lineage>
</organism>
<dbReference type="NCBIfam" id="NF002049">
    <property type="entry name" value="PRK00881.1"/>
    <property type="match status" value="1"/>
</dbReference>
<dbReference type="Gene3D" id="3.40.50.1380">
    <property type="entry name" value="Methylglyoxal synthase-like domain"/>
    <property type="match status" value="1"/>
</dbReference>
<dbReference type="PROSITE" id="PS51855">
    <property type="entry name" value="MGS"/>
    <property type="match status" value="1"/>
</dbReference>
<dbReference type="FunFam" id="3.40.50.1380:FF:000001">
    <property type="entry name" value="Bifunctional purine biosynthesis protein PurH"/>
    <property type="match status" value="1"/>
</dbReference>
<comment type="pathway">
    <text evidence="2">Purine metabolism; IMP biosynthesis via de novo pathway; 5-formamido-1-(5-phospho-D-ribosyl)imidazole-4-carboxamide from 5-amino-1-(5-phospho-D-ribosyl)imidazole-4-carboxamide (10-formyl THF route): step 1/1.</text>
</comment>
<comment type="similarity">
    <text evidence="3">Belongs to the PurH family.</text>
</comment>
<comment type="pathway">
    <text evidence="1">Purine metabolism; IMP biosynthesis via de novo pathway; IMP from 5-formamido-1-(5-phospho-D-ribosyl)imidazole-4-carboxamide: step 1/1.</text>
</comment>
<dbReference type="InterPro" id="IPR036914">
    <property type="entry name" value="MGS-like_dom_sf"/>
</dbReference>
<protein>
    <submittedName>
        <fullName evidence="10">(rape) hypothetical protein</fullName>
    </submittedName>
</protein>
<evidence type="ECO:0000256" key="5">
    <source>
        <dbReference type="ARBA" id="ARBA00022755"/>
    </source>
</evidence>
<dbReference type="HAMAP" id="MF_01384">
    <property type="entry name" value="UreD"/>
    <property type="match status" value="1"/>
</dbReference>
<dbReference type="SUPFAM" id="SSF52335">
    <property type="entry name" value="Methylglyoxal synthase-like"/>
    <property type="match status" value="1"/>
</dbReference>
<dbReference type="Pfam" id="PF01774">
    <property type="entry name" value="UreD"/>
    <property type="match status" value="1"/>
</dbReference>
<accession>A0A816TET6</accession>
<dbReference type="UniPathway" id="UPA00074">
    <property type="reaction ID" value="UER00133"/>
</dbReference>
<dbReference type="NCBIfam" id="TIGR00355">
    <property type="entry name" value="purH"/>
    <property type="match status" value="1"/>
</dbReference>
<dbReference type="Proteomes" id="UP001295469">
    <property type="component" value="Chromosome A05"/>
</dbReference>
<evidence type="ECO:0000313" key="10">
    <source>
        <dbReference type="EMBL" id="CAF2095498.1"/>
    </source>
</evidence>
<dbReference type="PANTHER" id="PTHR11692">
    <property type="entry name" value="BIFUNCTIONAL PURINE BIOSYNTHESIS PROTEIN PURH"/>
    <property type="match status" value="1"/>
</dbReference>
<dbReference type="Pfam" id="PF01808">
    <property type="entry name" value="AICARFT_IMPCHas"/>
    <property type="match status" value="1"/>
</dbReference>
<dbReference type="SMART" id="SM00798">
    <property type="entry name" value="AICARFT_IMPCHas"/>
    <property type="match status" value="1"/>
</dbReference>
<gene>
    <name evidence="10" type="ORF">DARMORV10_A05P10660.1</name>
</gene>
<keyword evidence="8" id="KW-0511">Multifunctional enzyme</keyword>
<evidence type="ECO:0000259" key="9">
    <source>
        <dbReference type="PROSITE" id="PS51855"/>
    </source>
</evidence>
<dbReference type="Pfam" id="PF02142">
    <property type="entry name" value="MGS"/>
    <property type="match status" value="1"/>
</dbReference>
<feature type="domain" description="MGS-like" evidence="9">
    <location>
        <begin position="78"/>
        <end position="245"/>
    </location>
</feature>
<dbReference type="GO" id="GO:0006189">
    <property type="term" value="P:'de novo' IMP biosynthetic process"/>
    <property type="evidence" value="ECO:0007669"/>
    <property type="project" value="UniProtKB-UniPathway"/>
</dbReference>
<evidence type="ECO:0000256" key="8">
    <source>
        <dbReference type="ARBA" id="ARBA00023268"/>
    </source>
</evidence>
<dbReference type="InterPro" id="IPR002695">
    <property type="entry name" value="PurH-like"/>
</dbReference>
<dbReference type="InterPro" id="IPR002669">
    <property type="entry name" value="UreD"/>
</dbReference>
<dbReference type="InterPro" id="IPR011607">
    <property type="entry name" value="MGS-like_dom"/>
</dbReference>
<dbReference type="FunFam" id="3.40.140.20:FF:000002">
    <property type="entry name" value="Bifunctional purine biosynthesis protein PurH"/>
    <property type="match status" value="1"/>
</dbReference>
<dbReference type="SUPFAM" id="SSF53927">
    <property type="entry name" value="Cytidine deaminase-like"/>
    <property type="match status" value="1"/>
</dbReference>
<dbReference type="Gene3D" id="3.40.140.20">
    <property type="match status" value="2"/>
</dbReference>
<evidence type="ECO:0000256" key="7">
    <source>
        <dbReference type="ARBA" id="ARBA00023186"/>
    </source>
</evidence>
<keyword evidence="4" id="KW-0808">Transferase</keyword>
<sequence length="896" mass="98430">LLLTTVAKQIDMLSSAATASATSVSARSGDILYGYLRRKTVAPFRFAQPKQQVYCKSLRPSFVAVRAMSESQTALKNQPQSSASSGKKQALISLSDKKDLATLGNGLQELGYTIVSTGGTASTLENAGVSVTKVETLTHFPEMATLVLFFFLLLENQLDGRVKTLHPNIHGGILARRDVEHHMEALNEHGIGTFDVVVVNLYPFYNKVTAPGGISFEDGIENIDIGGPAMIRAAAKNHKDVLIVVDSEDYQAVLEYLKGGQNDQQFRRKLAWKAFQHVAAYDSAVSEWLWKQTEGQEKFPPSFTVPLSLKSSLRYGENPHQKAAFYVDKSLAEVNAGGIATAIQHHGKEMSYNNYLDADAAWNCVSEFENPTCVVVKHTNPCGVASRDDILEAYRLAVKADPVSAFGGIVAFNVEVDEVLARELREFRSPTDGETRMFYEIVVAPKYTAKGLEVLKGKSKILRILEAKKNDQGKLSLRQVGGGWLAQDSDDITPEDISFKAVSDKTPTESELADAKFAWLCVKHVKSNAIVIAKNNCMLGMGSGQPNRVESLRLAFKKAGEEAKGAALASDAFFPFAWKDAVEEACEKGIGAIAEPGGKRPEMATGKVVVEKIRGRSTATSCFSKYPLKFILPTKVAPVGTDVVWIYSITYGGGIVSGDSISCEFTIGDGCTAVLTTQSSTKVYKAIGSKCSEQTLEARIGSESLLVVVPDPVTCFSTARYYQKQNFRLLSDSNLVLVDWITSGRHANGEKWDFEFYKSINNVYLEDDKPLFLDTVLLEKRNIQSIAERMQDYHAIAMVILFGPKLRELQKQVQENVKNMMSEQLQISYSSRRHNPDSRVRNGFMKPEFIASCSTFGPEGKGVVVRIASDSTESVYNFLRQQLGDLEPLLGQSPYA</sequence>
<name>A0A816TET6_BRANA</name>
<keyword evidence="6" id="KW-0378">Hydrolase</keyword>
<dbReference type="EMBL" id="HG994359">
    <property type="protein sequence ID" value="CAF2095498.1"/>
    <property type="molecule type" value="Genomic_DNA"/>
</dbReference>
<dbReference type="InterPro" id="IPR024051">
    <property type="entry name" value="AICAR_Tfase_dup_dom_sf"/>
</dbReference>
<dbReference type="SMART" id="SM00851">
    <property type="entry name" value="MGS"/>
    <property type="match status" value="1"/>
</dbReference>
<evidence type="ECO:0000256" key="2">
    <source>
        <dbReference type="ARBA" id="ARBA00004954"/>
    </source>
</evidence>
<feature type="non-terminal residue" evidence="10">
    <location>
        <position position="1"/>
    </location>
</feature>
<keyword evidence="5" id="KW-0658">Purine biosynthesis</keyword>
<dbReference type="PANTHER" id="PTHR11692:SF0">
    <property type="entry name" value="BIFUNCTIONAL PURINE BIOSYNTHESIS PROTEIN ATIC"/>
    <property type="match status" value="1"/>
</dbReference>
<dbReference type="AlphaFoldDB" id="A0A816TET6"/>
<dbReference type="CDD" id="cd01421">
    <property type="entry name" value="IMPCH"/>
    <property type="match status" value="1"/>
</dbReference>
<dbReference type="InterPro" id="IPR016193">
    <property type="entry name" value="Cytidine_deaminase-like"/>
</dbReference>
<dbReference type="HAMAP" id="MF_00139">
    <property type="entry name" value="PurH"/>
    <property type="match status" value="1"/>
</dbReference>
<evidence type="ECO:0000256" key="6">
    <source>
        <dbReference type="ARBA" id="ARBA00022801"/>
    </source>
</evidence>
<dbReference type="GO" id="GO:0004643">
    <property type="term" value="F:phosphoribosylaminoimidazolecarboxamide formyltransferase activity"/>
    <property type="evidence" value="ECO:0007669"/>
    <property type="project" value="InterPro"/>
</dbReference>
<dbReference type="GO" id="GO:0016151">
    <property type="term" value="F:nickel cation binding"/>
    <property type="evidence" value="ECO:0007669"/>
    <property type="project" value="InterPro"/>
</dbReference>
<reference evidence="10" key="1">
    <citation type="submission" date="2021-01" db="EMBL/GenBank/DDBJ databases">
        <authorList>
            <consortium name="Genoscope - CEA"/>
            <person name="William W."/>
        </authorList>
    </citation>
    <scope>NUCLEOTIDE SEQUENCE</scope>
</reference>